<gene>
    <name evidence="4" type="primary">ORF40429</name>
</gene>
<dbReference type="PRINTS" id="PR00401">
    <property type="entry name" value="SH2DOMAIN"/>
</dbReference>
<feature type="compositionally biased region" description="Polar residues" evidence="2">
    <location>
        <begin position="183"/>
        <end position="200"/>
    </location>
</feature>
<protein>
    <recommendedName>
        <fullName evidence="3">SH2 domain-containing protein</fullName>
    </recommendedName>
</protein>
<dbReference type="InterPro" id="IPR036860">
    <property type="entry name" value="SH2_dom_sf"/>
</dbReference>
<dbReference type="SMART" id="SM00252">
    <property type="entry name" value="SH2"/>
    <property type="match status" value="1"/>
</dbReference>
<dbReference type="Gene3D" id="3.30.505.10">
    <property type="entry name" value="SH2 domain"/>
    <property type="match status" value="1"/>
</dbReference>
<evidence type="ECO:0000256" key="1">
    <source>
        <dbReference type="PROSITE-ProRule" id="PRU00191"/>
    </source>
</evidence>
<feature type="non-terminal residue" evidence="4">
    <location>
        <position position="1"/>
    </location>
</feature>
<name>A0A0B6YX68_9EUPU</name>
<evidence type="ECO:0000256" key="2">
    <source>
        <dbReference type="SAM" id="MobiDB-lite"/>
    </source>
</evidence>
<feature type="compositionally biased region" description="Gly residues" evidence="2">
    <location>
        <begin position="10"/>
        <end position="21"/>
    </location>
</feature>
<dbReference type="PROSITE" id="PS50001">
    <property type="entry name" value="SH2"/>
    <property type="match status" value="1"/>
</dbReference>
<organism evidence="4">
    <name type="scientific">Arion vulgaris</name>
    <dbReference type="NCBI Taxonomy" id="1028688"/>
    <lineage>
        <taxon>Eukaryota</taxon>
        <taxon>Metazoa</taxon>
        <taxon>Spiralia</taxon>
        <taxon>Lophotrochozoa</taxon>
        <taxon>Mollusca</taxon>
        <taxon>Gastropoda</taxon>
        <taxon>Heterobranchia</taxon>
        <taxon>Euthyneura</taxon>
        <taxon>Panpulmonata</taxon>
        <taxon>Eupulmonata</taxon>
        <taxon>Stylommatophora</taxon>
        <taxon>Helicina</taxon>
        <taxon>Arionoidea</taxon>
        <taxon>Arionidae</taxon>
        <taxon>Arion</taxon>
    </lineage>
</organism>
<dbReference type="PANTHER" id="PTHR15832">
    <property type="entry name" value="SHC (SRC HOMOLOGY DOMAIN C-TERMINAL) ADAPTOR HOMOLOG"/>
    <property type="match status" value="1"/>
</dbReference>
<reference evidence="4" key="1">
    <citation type="submission" date="2014-12" db="EMBL/GenBank/DDBJ databases">
        <title>Insight into the proteome of Arion vulgaris.</title>
        <authorList>
            <person name="Aradska J."/>
            <person name="Bulat T."/>
            <person name="Smidak R."/>
            <person name="Sarate P."/>
            <person name="Gangsoo J."/>
            <person name="Sialana F."/>
            <person name="Bilban M."/>
            <person name="Lubec G."/>
        </authorList>
    </citation>
    <scope>NUCLEOTIDE SEQUENCE</scope>
    <source>
        <tissue evidence="4">Skin</tissue>
    </source>
</reference>
<feature type="domain" description="SH2" evidence="3">
    <location>
        <begin position="70"/>
        <end position="165"/>
    </location>
</feature>
<dbReference type="Pfam" id="PF00017">
    <property type="entry name" value="SH2"/>
    <property type="match status" value="1"/>
</dbReference>
<evidence type="ECO:0000313" key="4">
    <source>
        <dbReference type="EMBL" id="CEK60808.1"/>
    </source>
</evidence>
<dbReference type="AlphaFoldDB" id="A0A0B6YX68"/>
<dbReference type="EMBL" id="HACG01013943">
    <property type="protein sequence ID" value="CEK60808.1"/>
    <property type="molecule type" value="Transcribed_RNA"/>
</dbReference>
<dbReference type="PANTHER" id="PTHR15832:SF2">
    <property type="entry name" value="SH2 DOMAIN-CONTAINING PROTEIN"/>
    <property type="match status" value="1"/>
</dbReference>
<dbReference type="InterPro" id="IPR000980">
    <property type="entry name" value="SH2"/>
</dbReference>
<sequence length="200" mass="21338">GSSSDQDTAGGAGAVGAGAGGNVVVPRFQNDSPLQADRLDKVSKYPGGFESLMCLDRSHIRDEDLRSASWYHAGLPREIALEILNEEEVGAFIVRDSTSHPGCYALSVRVPKYDNSTGISHYLVLRTHRGVKLKGLDKEWSTLPALVTHHTLMRELLPCTLRLPKIKGQDAASSSHIRGAGGSTSNDDGTNADSSNCGHS</sequence>
<feature type="region of interest" description="Disordered" evidence="2">
    <location>
        <begin position="1"/>
        <end position="21"/>
    </location>
</feature>
<evidence type="ECO:0000259" key="3">
    <source>
        <dbReference type="PROSITE" id="PS50001"/>
    </source>
</evidence>
<feature type="region of interest" description="Disordered" evidence="2">
    <location>
        <begin position="170"/>
        <end position="200"/>
    </location>
</feature>
<accession>A0A0B6YX68</accession>
<keyword evidence="1" id="KW-0727">SH2 domain</keyword>
<dbReference type="SUPFAM" id="SSF55550">
    <property type="entry name" value="SH2 domain"/>
    <property type="match status" value="1"/>
</dbReference>
<proteinExistence type="predicted"/>